<evidence type="ECO:0000313" key="3">
    <source>
        <dbReference type="Proteomes" id="UP000275436"/>
    </source>
</evidence>
<sequence length="95" mass="10169">MVFEPPLSTSADPHRFVILGRSKEHSDAAQTLGSMPGLQRVATVQNSAPLRPSERSRHGSSGLRDGASLLLRPWMTKVGRHRPITTVCANPGASA</sequence>
<evidence type="ECO:0000313" key="2">
    <source>
        <dbReference type="EMBL" id="RNJ44319.1"/>
    </source>
</evidence>
<organism evidence="2 3">
    <name type="scientific">Mesorhizobium japonicum</name>
    <dbReference type="NCBI Taxonomy" id="2066070"/>
    <lineage>
        <taxon>Bacteria</taxon>
        <taxon>Pseudomonadati</taxon>
        <taxon>Pseudomonadota</taxon>
        <taxon>Alphaproteobacteria</taxon>
        <taxon>Hyphomicrobiales</taxon>
        <taxon>Phyllobacteriaceae</taxon>
        <taxon>Mesorhizobium</taxon>
    </lineage>
</organism>
<reference evidence="2 3" key="1">
    <citation type="journal article" date="2018" name="Mol. Plant Microbe Interact.">
        <title>Taxonomically Different Co-Microsymbionts of a Relict Legume, Oxytropis popoviana, Have Complementary Sets of Symbiotic Genes and Together Increase the Efficiency of Plant Nodulation.</title>
        <authorList>
            <person name="Safronova V."/>
            <person name="Belimov A."/>
            <person name="Sazanova A."/>
            <person name="Chirak E."/>
            <person name="Verkhozina A."/>
            <person name="Kuznetsova I."/>
            <person name="Andronov E."/>
            <person name="Puhalsky J."/>
            <person name="Tikhonovich I."/>
        </authorList>
    </citation>
    <scope>NUCLEOTIDE SEQUENCE [LARGE SCALE GENOMIC DNA]</scope>
    <source>
        <strain evidence="2 3">Opo-235</strain>
    </source>
</reference>
<accession>A0A3M9X8G3</accession>
<protein>
    <submittedName>
        <fullName evidence="2">Uncharacterized protein</fullName>
    </submittedName>
</protein>
<name>A0A3M9X8G3_9HYPH</name>
<proteinExistence type="predicted"/>
<dbReference type="Proteomes" id="UP000275436">
    <property type="component" value="Unassembled WGS sequence"/>
</dbReference>
<dbReference type="EMBL" id="QKOD01000004">
    <property type="protein sequence ID" value="RNJ44319.1"/>
    <property type="molecule type" value="Genomic_DNA"/>
</dbReference>
<gene>
    <name evidence="2" type="ORF">DNR46_16860</name>
</gene>
<dbReference type="AlphaFoldDB" id="A0A3M9X8G3"/>
<comment type="caution">
    <text evidence="2">The sequence shown here is derived from an EMBL/GenBank/DDBJ whole genome shotgun (WGS) entry which is preliminary data.</text>
</comment>
<feature type="region of interest" description="Disordered" evidence="1">
    <location>
        <begin position="44"/>
        <end position="66"/>
    </location>
</feature>
<evidence type="ECO:0000256" key="1">
    <source>
        <dbReference type="SAM" id="MobiDB-lite"/>
    </source>
</evidence>